<evidence type="ECO:0000313" key="1">
    <source>
        <dbReference type="EMBL" id="CAK11549.1"/>
    </source>
</evidence>
<protein>
    <submittedName>
        <fullName evidence="1">Uncharacterized protein</fullName>
    </submittedName>
</protein>
<gene>
    <name evidence="1" type="ordered locus">pRL70024</name>
</gene>
<name>Q1M9Z2_RHIJ3</name>
<geneLocation type="plasmid" evidence="1 2">
    <name>pRL7</name>
</geneLocation>
<dbReference type="EMBL" id="AM236081">
    <property type="protein sequence ID" value="CAK11549.1"/>
    <property type="molecule type" value="Genomic_DNA"/>
</dbReference>
<keyword evidence="2" id="KW-1185">Reference proteome</keyword>
<dbReference type="KEGG" id="rle:pRL70024"/>
<reference evidence="1 2" key="1">
    <citation type="journal article" date="2006" name="Genome Biol.">
        <title>The genome of Rhizobium leguminosarum has recognizable core and accessory components.</title>
        <authorList>
            <person name="Young J.W."/>
            <person name="Crossman L.C."/>
            <person name="Johnston A.W.B."/>
            <person name="Thomson N.R."/>
            <person name="Ghazoui Z.F."/>
            <person name="Hull K.H."/>
            <person name="Wexler M."/>
            <person name="Curson A.R.J."/>
            <person name="Todd J.D."/>
            <person name="Poole P.S."/>
            <person name="Mauchline T.H."/>
            <person name="East A.K."/>
            <person name="Quail M.A."/>
            <person name="Churcher C."/>
            <person name="Arrowsmith C."/>
            <person name="Cherevach A."/>
            <person name="Chillingworth T."/>
            <person name="Clarke K."/>
            <person name="Cronin A."/>
            <person name="Davis P."/>
            <person name="Fraser A."/>
            <person name="Hance Z."/>
            <person name="Hauser H."/>
            <person name="Jagels K."/>
            <person name="Moule S."/>
            <person name="Mungall K."/>
            <person name="Norbertczak H."/>
            <person name="Rabbinowitsch E."/>
            <person name="Sanders M."/>
            <person name="Simmonds M."/>
            <person name="Whitehead S."/>
            <person name="Parkhill J."/>
        </authorList>
    </citation>
    <scope>NUCLEOTIDE SEQUENCE [LARGE SCALE GENOMIC DNA]</scope>
    <source>
        <strain evidence="2">DSM 114642 / LMG 32736 / 3841</strain>
    </source>
</reference>
<dbReference type="HOGENOM" id="CLU_1873767_0_0_5"/>
<keyword evidence="1" id="KW-0614">Plasmid</keyword>
<proteinExistence type="predicted"/>
<sequence>MADAAATSPNKTERMNSLRYARILRASAPGVHPLLQCARRLIVRMSSMPVPSGHGPLDSSRRQLASASPIKSAWTPCCSSGADHRLAPVSAIALSHDSQQHQRLGHGVQADLMGDGRIGYRYTVSRFRPRGDGREA</sequence>
<dbReference type="Proteomes" id="UP000006575">
    <property type="component" value="Plasmid pRL7"/>
</dbReference>
<organism evidence="1 2">
    <name type="scientific">Rhizobium johnstonii (strain DSM 114642 / LMG 32736 / 3841)</name>
    <name type="common">Rhizobium leguminosarum bv. viciae</name>
    <dbReference type="NCBI Taxonomy" id="216596"/>
    <lineage>
        <taxon>Bacteria</taxon>
        <taxon>Pseudomonadati</taxon>
        <taxon>Pseudomonadota</taxon>
        <taxon>Alphaproteobacteria</taxon>
        <taxon>Hyphomicrobiales</taxon>
        <taxon>Rhizobiaceae</taxon>
        <taxon>Rhizobium/Agrobacterium group</taxon>
        <taxon>Rhizobium</taxon>
        <taxon>Rhizobium johnstonii</taxon>
    </lineage>
</organism>
<dbReference type="AlphaFoldDB" id="Q1M9Z2"/>
<evidence type="ECO:0000313" key="2">
    <source>
        <dbReference type="Proteomes" id="UP000006575"/>
    </source>
</evidence>
<dbReference type="EnsemblBacteria" id="CAK11549">
    <property type="protein sequence ID" value="CAK11549"/>
    <property type="gene ID" value="pRL70024"/>
</dbReference>
<accession>Q1M9Z2</accession>